<proteinExistence type="predicted"/>
<evidence type="ECO:0000313" key="3">
    <source>
        <dbReference type="Proteomes" id="UP001651158"/>
    </source>
</evidence>
<feature type="region of interest" description="Disordered" evidence="1">
    <location>
        <begin position="422"/>
        <end position="449"/>
    </location>
</feature>
<feature type="region of interest" description="Disordered" evidence="1">
    <location>
        <begin position="685"/>
        <end position="711"/>
    </location>
</feature>
<feature type="region of interest" description="Disordered" evidence="1">
    <location>
        <begin position="1"/>
        <end position="25"/>
    </location>
</feature>
<gene>
    <name evidence="2" type="ORF">TcWFU_009467</name>
</gene>
<comment type="caution">
    <text evidence="2">The sequence shown here is derived from an EMBL/GenBank/DDBJ whole genome shotgun (WGS) entry which is preliminary data.</text>
</comment>
<sequence length="1157" mass="129793">MDGSRVRMGEHSNPVGIFIPPEEGSPPNVQRLFSETGAINDLQTLDDRTELFGGDACLEEQSLKGKDMSSSGGKNFDHNFDSRQWDVHNVRESPDGYQVSLNSSRSDFTAMMRPENFLYPSEQVCAAAMVESDNMWAQNHTSCNPREKLSEIMPTTQTVVHTTPLSKSNLASPPEELICKSIDTRSCPNFQNADYDAHDESIKTSLSELKQSVNKISRPFCLKAKSPNYETGIWQEVYDDNSSFRHKSPLSAISNQCSGSAWSTPNTKTFLMKEIGEVKSNVKKLGKEVRSSLSPAVYAHSGLPTRKTLTDATDGLYSGDVTLSHNFESPTTLQILDSFDFSNAAKDTNKDARGFDKENLRGCASSIAVNKHERQKTLVENVSKPYEPCLKYLNFPSKVGTDEQVTSESSDRLVRNMRVQSNGIFESGPDETRPLENAGDFSGSTASLNSSVKSSDVREDLLNKMFQVLQNLQDIFASEHHPLRKDICPRALEIVTFLKGIMRQDFIPQTFGENQNVSYQEQNMAAHSLSSCMSTTSSSFLDKVKYTDLMNHTSTKVDQSGSGRVTPCHQTWPSKTNCSECPIELRPRETLNGRIKRVICELYCEIQPLDDEIKEKALEKLEEIHGIVESLQVYEQSEDFTSSNEIPNCNKPQDFVPNPKACSCEASGHFFQGKCNDCNTENERFNEPNRSLKQKTAERDSSCSPMTQTTTTSYSIENIRGRIQSLIHKQFDLTPEETNRKILCVLSDMEKVLDTLGDQKPPMSTDSLPEDKKAMCMDKTDESQQSQFPTSSRMRFLIGKLQNAILHMRPNLQIADYDPQSKICFLLNILTDELQLEHTESSTLEDVEEILKSLESELCQSGVGNSVLAVCIREMIEVVTIAVDELVPEEKPKCKSKAQKKDATCRKGKARCDNVCKKDTVKVEGCEKSHKKGNCMCKSEPKVIEELFMDSGEDCETIQCETVKMATATCDTLQAEERHVCKSEPSCVRKRVASTERLQCHHDTAGRSREIGSPCFNNGKKMDSIVVTGEQITAPNQCYSEVILNSTEPITTCPESADSPLTQILAKLRDLVQVLEMEDSTLQQCTILKIVETFNHVETTLDLDPQYATILREARKTLCHEKEEKREPQPCQGREGSCSRWRRISRRHRNRCNSSTS</sequence>
<evidence type="ECO:0000256" key="1">
    <source>
        <dbReference type="SAM" id="MobiDB-lite"/>
    </source>
</evidence>
<dbReference type="Proteomes" id="UP001651158">
    <property type="component" value="Unassembled WGS sequence"/>
</dbReference>
<evidence type="ECO:0000313" key="2">
    <source>
        <dbReference type="EMBL" id="KAL5105944.1"/>
    </source>
</evidence>
<accession>A0ABR4Q8D4</accession>
<organism evidence="2 3">
    <name type="scientific">Taenia crassiceps</name>
    <dbReference type="NCBI Taxonomy" id="6207"/>
    <lineage>
        <taxon>Eukaryota</taxon>
        <taxon>Metazoa</taxon>
        <taxon>Spiralia</taxon>
        <taxon>Lophotrochozoa</taxon>
        <taxon>Platyhelminthes</taxon>
        <taxon>Cestoda</taxon>
        <taxon>Eucestoda</taxon>
        <taxon>Cyclophyllidea</taxon>
        <taxon>Taeniidae</taxon>
        <taxon>Taenia</taxon>
    </lineage>
</organism>
<name>A0ABR4Q8D4_9CEST</name>
<dbReference type="EMBL" id="JAKROA010000007">
    <property type="protein sequence ID" value="KAL5105944.1"/>
    <property type="molecule type" value="Genomic_DNA"/>
</dbReference>
<reference evidence="2 3" key="1">
    <citation type="journal article" date="2022" name="Front. Cell. Infect. Microbiol.">
        <title>The Genomes of Two Strains of Taenia crassiceps the Animal Model for the Study of Human Cysticercosis.</title>
        <authorList>
            <person name="Bobes R.J."/>
            <person name="Estrada K."/>
            <person name="Rios-Valencia D.G."/>
            <person name="Calderon-Gallegos A."/>
            <person name="de la Torre P."/>
            <person name="Carrero J.C."/>
            <person name="Sanchez-Flores A."/>
            <person name="Laclette J.P."/>
        </authorList>
    </citation>
    <scope>NUCLEOTIDE SEQUENCE [LARGE SCALE GENOMIC DNA]</scope>
    <source>
        <strain evidence="2">WFUcys</strain>
    </source>
</reference>
<feature type="compositionally biased region" description="Basic and acidic residues" evidence="1">
    <location>
        <begin position="1"/>
        <end position="10"/>
    </location>
</feature>
<keyword evidence="3" id="KW-1185">Reference proteome</keyword>
<feature type="compositionally biased region" description="Polar residues" evidence="1">
    <location>
        <begin position="702"/>
        <end position="711"/>
    </location>
</feature>
<protein>
    <submittedName>
        <fullName evidence="2">Uncharacterized protein</fullName>
    </submittedName>
</protein>